<dbReference type="AlphaFoldDB" id="A0A363UPU9"/>
<evidence type="ECO:0000313" key="3">
    <source>
        <dbReference type="EMBL" id="PWN57435.1"/>
    </source>
</evidence>
<organism evidence="3 4">
    <name type="scientific">Abyssibacter profundi</name>
    <dbReference type="NCBI Taxonomy" id="2182787"/>
    <lineage>
        <taxon>Bacteria</taxon>
        <taxon>Pseudomonadati</taxon>
        <taxon>Pseudomonadota</taxon>
        <taxon>Gammaproteobacteria</taxon>
        <taxon>Chromatiales</taxon>
        <taxon>Oceanococcaceae</taxon>
        <taxon>Abyssibacter</taxon>
    </lineage>
</organism>
<feature type="domain" description="DUF6265" evidence="2">
    <location>
        <begin position="34"/>
        <end position="141"/>
    </location>
</feature>
<accession>A0A363UPU9</accession>
<dbReference type="Proteomes" id="UP000251800">
    <property type="component" value="Unassembled WGS sequence"/>
</dbReference>
<dbReference type="InterPro" id="IPR046232">
    <property type="entry name" value="DUF6265"/>
</dbReference>
<reference evidence="3 4" key="1">
    <citation type="submission" date="2018-05" db="EMBL/GenBank/DDBJ databases">
        <title>Abyssibacter profundi OUC007T gen. nov., sp. nov, a marine bacterium isolated from seawater of the Mariana Trench.</title>
        <authorList>
            <person name="Zhou S."/>
        </authorList>
    </citation>
    <scope>NUCLEOTIDE SEQUENCE [LARGE SCALE GENOMIC DNA]</scope>
    <source>
        <strain evidence="3 4">OUC007</strain>
    </source>
</reference>
<feature type="signal peptide" evidence="1">
    <location>
        <begin position="1"/>
        <end position="24"/>
    </location>
</feature>
<protein>
    <recommendedName>
        <fullName evidence="2">DUF6265 domain-containing protein</fullName>
    </recommendedName>
</protein>
<sequence length="161" mass="17605">MKASAAWTIMLVAACTLAMAPAVAAPQNSLTRLHWLSGCWQSDGAERGTVEIWSKPAGGSLLGLSRTVREGQMTAHEYMRIAIDADGVVHYIAEPAGQPATAFRLDHLDDREVVFDNPEHDFPQRITYMNEGVRQVIAVLEGATSVGEKRIEIPMTRISCQ</sequence>
<name>A0A363UPU9_9GAMM</name>
<dbReference type="PROSITE" id="PS51257">
    <property type="entry name" value="PROKAR_LIPOPROTEIN"/>
    <property type="match status" value="1"/>
</dbReference>
<keyword evidence="4" id="KW-1185">Reference proteome</keyword>
<evidence type="ECO:0000256" key="1">
    <source>
        <dbReference type="SAM" id="SignalP"/>
    </source>
</evidence>
<dbReference type="Pfam" id="PF19780">
    <property type="entry name" value="DUF6265"/>
    <property type="match status" value="1"/>
</dbReference>
<evidence type="ECO:0000313" key="4">
    <source>
        <dbReference type="Proteomes" id="UP000251800"/>
    </source>
</evidence>
<comment type="caution">
    <text evidence="3">The sequence shown here is derived from an EMBL/GenBank/DDBJ whole genome shotgun (WGS) entry which is preliminary data.</text>
</comment>
<evidence type="ECO:0000259" key="2">
    <source>
        <dbReference type="Pfam" id="PF19780"/>
    </source>
</evidence>
<proteinExistence type="predicted"/>
<gene>
    <name evidence="3" type="ORF">DEH80_02790</name>
</gene>
<keyword evidence="1" id="KW-0732">Signal</keyword>
<feature type="chain" id="PRO_5016826660" description="DUF6265 domain-containing protein" evidence="1">
    <location>
        <begin position="25"/>
        <end position="161"/>
    </location>
</feature>
<dbReference type="EMBL" id="QEQK01000002">
    <property type="protein sequence ID" value="PWN57435.1"/>
    <property type="molecule type" value="Genomic_DNA"/>
</dbReference>